<dbReference type="InterPro" id="IPR018062">
    <property type="entry name" value="HTH_AraC-typ_CS"/>
</dbReference>
<keyword evidence="7" id="KW-1185">Reference proteome</keyword>
<dbReference type="GO" id="GO:0043565">
    <property type="term" value="F:sequence-specific DNA binding"/>
    <property type="evidence" value="ECO:0007669"/>
    <property type="project" value="InterPro"/>
</dbReference>
<dbReference type="InterPro" id="IPR018060">
    <property type="entry name" value="HTH_AraC"/>
</dbReference>
<dbReference type="InterPro" id="IPR009057">
    <property type="entry name" value="Homeodomain-like_sf"/>
</dbReference>
<evidence type="ECO:0000313" key="7">
    <source>
        <dbReference type="Proteomes" id="UP000183649"/>
    </source>
</evidence>
<accession>A0A0K6HX26</accession>
<dbReference type="InterPro" id="IPR020449">
    <property type="entry name" value="Tscrpt_reg_AraC-type_HTH"/>
</dbReference>
<evidence type="ECO:0000259" key="5">
    <source>
        <dbReference type="PROSITE" id="PS01124"/>
    </source>
</evidence>
<dbReference type="PANTHER" id="PTHR11019:SF159">
    <property type="entry name" value="TRANSCRIPTIONAL REGULATOR-RELATED"/>
    <property type="match status" value="1"/>
</dbReference>
<dbReference type="SUPFAM" id="SSF51182">
    <property type="entry name" value="RmlC-like cupins"/>
    <property type="match status" value="1"/>
</dbReference>
<keyword evidence="2" id="KW-0805">Transcription regulation</keyword>
<dbReference type="PROSITE" id="PS00041">
    <property type="entry name" value="HTH_ARAC_FAMILY_1"/>
    <property type="match status" value="1"/>
</dbReference>
<dbReference type="Pfam" id="PF12833">
    <property type="entry name" value="HTH_18"/>
    <property type="match status" value="1"/>
</dbReference>
<evidence type="ECO:0000256" key="4">
    <source>
        <dbReference type="ARBA" id="ARBA00023163"/>
    </source>
</evidence>
<feature type="domain" description="HTH araC/xylS-type" evidence="5">
    <location>
        <begin position="188"/>
        <end position="285"/>
    </location>
</feature>
<sequence>MAGLLYYANEYRKHAKMPNRLPSPTECECSKAELLARINHLEGAELIAVSMRNPLAMDAETHCHARGTLFLLTEGLVIVETAQGRQLTPSQTIGWMPPGVPHAVQSYGPTAGYGAFLTPQLCGDLPAEPISYPVNPLVSLILQKALSWPHDAPLDLSRMRLLLVLLDELRQSPARPLQLPWPQDARLLSIARGLLDHIASARTLEQWARWADISPRTLSRKFLIETGMSFAQWRQWARLTQALEWLATGRAVKDVALSLGYDSVSAFIKTFRQALGTTPSAYFQAQQRNRPLVTLSPTVEAAPTLE</sequence>
<keyword evidence="4" id="KW-0804">Transcription</keyword>
<dbReference type="AlphaFoldDB" id="A0A0K6HX26"/>
<name>A0A0K6HX26_9BURK</name>
<dbReference type="PROSITE" id="PS01124">
    <property type="entry name" value="HTH_ARAC_FAMILY_2"/>
    <property type="match status" value="1"/>
</dbReference>
<gene>
    <name evidence="6" type="ORF">Ga0061069_10374</name>
</gene>
<dbReference type="GO" id="GO:0003700">
    <property type="term" value="F:DNA-binding transcription factor activity"/>
    <property type="evidence" value="ECO:0007669"/>
    <property type="project" value="InterPro"/>
</dbReference>
<proteinExistence type="predicted"/>
<dbReference type="SMART" id="SM00342">
    <property type="entry name" value="HTH_ARAC"/>
    <property type="match status" value="1"/>
</dbReference>
<dbReference type="SUPFAM" id="SSF46689">
    <property type="entry name" value="Homeodomain-like"/>
    <property type="match status" value="1"/>
</dbReference>
<organism evidence="6 7">
    <name type="scientific">Thiomonas bhubaneswarensis</name>
    <dbReference type="NCBI Taxonomy" id="339866"/>
    <lineage>
        <taxon>Bacteria</taxon>
        <taxon>Pseudomonadati</taxon>
        <taxon>Pseudomonadota</taxon>
        <taxon>Betaproteobacteria</taxon>
        <taxon>Burkholderiales</taxon>
        <taxon>Thiomonas</taxon>
    </lineage>
</organism>
<dbReference type="EMBL" id="CYHF01000003">
    <property type="protein sequence ID" value="CUA95381.1"/>
    <property type="molecule type" value="Genomic_DNA"/>
</dbReference>
<dbReference type="CDD" id="cd06124">
    <property type="entry name" value="cupin_NimR-like_N"/>
    <property type="match status" value="1"/>
</dbReference>
<dbReference type="PRINTS" id="PR00032">
    <property type="entry name" value="HTHARAC"/>
</dbReference>
<keyword evidence="3" id="KW-0238">DNA-binding</keyword>
<dbReference type="FunFam" id="1.10.10.60:FF:000132">
    <property type="entry name" value="AraC family transcriptional regulator"/>
    <property type="match status" value="1"/>
</dbReference>
<dbReference type="STRING" id="339866.GCA_001418255_00954"/>
<reference evidence="7" key="1">
    <citation type="submission" date="2015-08" db="EMBL/GenBank/DDBJ databases">
        <authorList>
            <person name="Varghese N."/>
        </authorList>
    </citation>
    <scope>NUCLEOTIDE SEQUENCE [LARGE SCALE GENOMIC DNA]</scope>
    <source>
        <strain evidence="7">DSM 18181</strain>
    </source>
</reference>
<dbReference type="Proteomes" id="UP000183649">
    <property type="component" value="Unassembled WGS sequence"/>
</dbReference>
<keyword evidence="1" id="KW-0678">Repressor</keyword>
<dbReference type="PANTHER" id="PTHR11019">
    <property type="entry name" value="HTH-TYPE TRANSCRIPTIONAL REGULATOR NIMR"/>
    <property type="match status" value="1"/>
</dbReference>
<dbReference type="Gene3D" id="1.10.10.60">
    <property type="entry name" value="Homeodomain-like"/>
    <property type="match status" value="1"/>
</dbReference>
<evidence type="ECO:0000256" key="3">
    <source>
        <dbReference type="ARBA" id="ARBA00023125"/>
    </source>
</evidence>
<evidence type="ECO:0000256" key="1">
    <source>
        <dbReference type="ARBA" id="ARBA00022491"/>
    </source>
</evidence>
<protein>
    <submittedName>
        <fullName evidence="6">Transcriptional regulator, AraC family</fullName>
    </submittedName>
</protein>
<evidence type="ECO:0000256" key="2">
    <source>
        <dbReference type="ARBA" id="ARBA00023015"/>
    </source>
</evidence>
<dbReference type="InterPro" id="IPR011051">
    <property type="entry name" value="RmlC_Cupin_sf"/>
</dbReference>
<evidence type="ECO:0000313" key="6">
    <source>
        <dbReference type="EMBL" id="CUA95381.1"/>
    </source>
</evidence>